<dbReference type="EMBL" id="VAUP01000005">
    <property type="protein sequence ID" value="TLX44664.1"/>
    <property type="molecule type" value="Genomic_DNA"/>
</dbReference>
<accession>A0A6C1KN28</accession>
<dbReference type="GeneID" id="95772319"/>
<proteinExistence type="predicted"/>
<organism evidence="2 3">
    <name type="scientific">Xanthobacter autotrophicus</name>
    <dbReference type="NCBI Taxonomy" id="280"/>
    <lineage>
        <taxon>Bacteria</taxon>
        <taxon>Pseudomonadati</taxon>
        <taxon>Pseudomonadota</taxon>
        <taxon>Alphaproteobacteria</taxon>
        <taxon>Hyphomicrobiales</taxon>
        <taxon>Xanthobacteraceae</taxon>
        <taxon>Xanthobacter</taxon>
    </lineage>
</organism>
<evidence type="ECO:0000313" key="2">
    <source>
        <dbReference type="EMBL" id="TLX44664.1"/>
    </source>
</evidence>
<evidence type="ECO:0000259" key="1">
    <source>
        <dbReference type="Pfam" id="PF13280"/>
    </source>
</evidence>
<dbReference type="Gene3D" id="1.10.3680.10">
    <property type="entry name" value="TerB-like"/>
    <property type="match status" value="1"/>
</dbReference>
<dbReference type="CDD" id="cd07177">
    <property type="entry name" value="terB_like"/>
    <property type="match status" value="1"/>
</dbReference>
<sequence>MNAITSLKSFLLDRVELLGAPFYAHADRLAVPHDDPHDALAAEAPEDHDPADGQAFAIDYVDHAGNASHRRISVWAVQRNVEGVPILIAKCHERQAARAFRVDRITAVTDLDGVKREPLVRFFYETFGFLWPKDAILAPAEEDADVRWDRIRAIIRKAGVTLLAALARADREVGAAEVEEIVFFCERACAAEDLDLTGAERERLAAYVARLRPTAEAVEFALDTLFQSGTEAITTLLRAGMRVISADGVLKEQEAELLDAFCFALTGRHVR</sequence>
<feature type="domain" description="WYL" evidence="1">
    <location>
        <begin position="53"/>
        <end position="109"/>
    </location>
</feature>
<gene>
    <name evidence="2" type="ORF">FBQ73_02460</name>
</gene>
<name>A0A6C1KN28_XANAU</name>
<dbReference type="OrthoDB" id="7173212at2"/>
<dbReference type="SUPFAM" id="SSF158682">
    <property type="entry name" value="TerB-like"/>
    <property type="match status" value="1"/>
</dbReference>
<dbReference type="Pfam" id="PF13280">
    <property type="entry name" value="WYL"/>
    <property type="match status" value="1"/>
</dbReference>
<reference evidence="2 3" key="1">
    <citation type="submission" date="2019-05" db="EMBL/GenBank/DDBJ databases">
        <authorList>
            <person name="Zhou X."/>
        </authorList>
    </citation>
    <scope>NUCLEOTIDE SEQUENCE [LARGE SCALE GENOMIC DNA]</scope>
    <source>
        <strain evidence="2 3">DSM 432</strain>
    </source>
</reference>
<dbReference type="InterPro" id="IPR026881">
    <property type="entry name" value="WYL_dom"/>
</dbReference>
<dbReference type="AlphaFoldDB" id="A0A6C1KN28"/>
<comment type="caution">
    <text evidence="2">The sequence shown here is derived from an EMBL/GenBank/DDBJ whole genome shotgun (WGS) entry which is preliminary data.</text>
</comment>
<dbReference type="Proteomes" id="UP000305131">
    <property type="component" value="Unassembled WGS sequence"/>
</dbReference>
<protein>
    <submittedName>
        <fullName evidence="2">WYL domain-containing protein</fullName>
    </submittedName>
</protein>
<dbReference type="RefSeq" id="WP_138397941.1">
    <property type="nucleotide sequence ID" value="NZ_JBAFVI010000011.1"/>
</dbReference>
<dbReference type="InterPro" id="IPR029024">
    <property type="entry name" value="TerB-like"/>
</dbReference>
<evidence type="ECO:0000313" key="3">
    <source>
        <dbReference type="Proteomes" id="UP000305131"/>
    </source>
</evidence>